<reference evidence="1" key="2">
    <citation type="journal article" date="2015" name="Fish Shellfish Immunol.">
        <title>Early steps in the European eel (Anguilla anguilla)-Vibrio vulnificus interaction in the gills: Role of the RtxA13 toxin.</title>
        <authorList>
            <person name="Callol A."/>
            <person name="Pajuelo D."/>
            <person name="Ebbesson L."/>
            <person name="Teles M."/>
            <person name="MacKenzie S."/>
            <person name="Amaro C."/>
        </authorList>
    </citation>
    <scope>NUCLEOTIDE SEQUENCE</scope>
</reference>
<proteinExistence type="predicted"/>
<evidence type="ECO:0000313" key="1">
    <source>
        <dbReference type="EMBL" id="JAH11610.1"/>
    </source>
</evidence>
<accession>A0A0E9Q5I6</accession>
<organism evidence="1">
    <name type="scientific">Anguilla anguilla</name>
    <name type="common">European freshwater eel</name>
    <name type="synonym">Muraena anguilla</name>
    <dbReference type="NCBI Taxonomy" id="7936"/>
    <lineage>
        <taxon>Eukaryota</taxon>
        <taxon>Metazoa</taxon>
        <taxon>Chordata</taxon>
        <taxon>Craniata</taxon>
        <taxon>Vertebrata</taxon>
        <taxon>Euteleostomi</taxon>
        <taxon>Actinopterygii</taxon>
        <taxon>Neopterygii</taxon>
        <taxon>Teleostei</taxon>
        <taxon>Anguilliformes</taxon>
        <taxon>Anguillidae</taxon>
        <taxon>Anguilla</taxon>
    </lineage>
</organism>
<dbReference type="AlphaFoldDB" id="A0A0E9Q5I6"/>
<dbReference type="EMBL" id="GBXM01096967">
    <property type="protein sequence ID" value="JAH11610.1"/>
    <property type="molecule type" value="Transcribed_RNA"/>
</dbReference>
<reference evidence="1" key="1">
    <citation type="submission" date="2014-11" db="EMBL/GenBank/DDBJ databases">
        <authorList>
            <person name="Amaro Gonzalez C."/>
        </authorList>
    </citation>
    <scope>NUCLEOTIDE SEQUENCE</scope>
</reference>
<protein>
    <submittedName>
        <fullName evidence="1">Uncharacterized protein</fullName>
    </submittedName>
</protein>
<sequence>MLSDSPNLLVNVLVMASTEEVMTALSSHLPFSFSSS</sequence>
<name>A0A0E9Q5I6_ANGAN</name>